<accession>A0AA38LLQ7</accession>
<feature type="region of interest" description="Disordered" evidence="1">
    <location>
        <begin position="60"/>
        <end position="85"/>
    </location>
</feature>
<name>A0AA38LLQ7_TAXCH</name>
<organism evidence="2 3">
    <name type="scientific">Taxus chinensis</name>
    <name type="common">Chinese yew</name>
    <name type="synonym">Taxus wallichiana var. chinensis</name>
    <dbReference type="NCBI Taxonomy" id="29808"/>
    <lineage>
        <taxon>Eukaryota</taxon>
        <taxon>Viridiplantae</taxon>
        <taxon>Streptophyta</taxon>
        <taxon>Embryophyta</taxon>
        <taxon>Tracheophyta</taxon>
        <taxon>Spermatophyta</taxon>
        <taxon>Pinopsida</taxon>
        <taxon>Pinidae</taxon>
        <taxon>Conifers II</taxon>
        <taxon>Cupressales</taxon>
        <taxon>Taxaceae</taxon>
        <taxon>Taxus</taxon>
    </lineage>
</organism>
<evidence type="ECO:0000256" key="1">
    <source>
        <dbReference type="SAM" id="MobiDB-lite"/>
    </source>
</evidence>
<reference evidence="2 3" key="1">
    <citation type="journal article" date="2021" name="Nat. Plants">
        <title>The Taxus genome provides insights into paclitaxel biosynthesis.</title>
        <authorList>
            <person name="Xiong X."/>
            <person name="Gou J."/>
            <person name="Liao Q."/>
            <person name="Li Y."/>
            <person name="Zhou Q."/>
            <person name="Bi G."/>
            <person name="Li C."/>
            <person name="Du R."/>
            <person name="Wang X."/>
            <person name="Sun T."/>
            <person name="Guo L."/>
            <person name="Liang H."/>
            <person name="Lu P."/>
            <person name="Wu Y."/>
            <person name="Zhang Z."/>
            <person name="Ro D.K."/>
            <person name="Shang Y."/>
            <person name="Huang S."/>
            <person name="Yan J."/>
        </authorList>
    </citation>
    <scope>NUCLEOTIDE SEQUENCE [LARGE SCALE GENOMIC DNA]</scope>
    <source>
        <strain evidence="2">Ta-2019</strain>
    </source>
</reference>
<evidence type="ECO:0000313" key="2">
    <source>
        <dbReference type="EMBL" id="KAH9328354.1"/>
    </source>
</evidence>
<gene>
    <name evidence="2" type="ORF">KI387_000462</name>
</gene>
<dbReference type="Proteomes" id="UP000824469">
    <property type="component" value="Unassembled WGS sequence"/>
</dbReference>
<keyword evidence="3" id="KW-1185">Reference proteome</keyword>
<protein>
    <submittedName>
        <fullName evidence="2">Uncharacterized protein</fullName>
    </submittedName>
</protein>
<proteinExistence type="predicted"/>
<sequence>HNLFWMRGLEPSSISPLNLEELDTPIGPVPPRVAMLRSKGKYSYDFLLKVAKVGEVIRHTSGRKRKTEEEVEASVKVKKEVETST</sequence>
<dbReference type="EMBL" id="JAHRHJ020000001">
    <property type="protein sequence ID" value="KAH9328354.1"/>
    <property type="molecule type" value="Genomic_DNA"/>
</dbReference>
<dbReference type="AlphaFoldDB" id="A0AA38LLQ7"/>
<evidence type="ECO:0000313" key="3">
    <source>
        <dbReference type="Proteomes" id="UP000824469"/>
    </source>
</evidence>
<comment type="caution">
    <text evidence="2">The sequence shown here is derived from an EMBL/GenBank/DDBJ whole genome shotgun (WGS) entry which is preliminary data.</text>
</comment>
<feature type="non-terminal residue" evidence="2">
    <location>
        <position position="1"/>
    </location>
</feature>
<feature type="compositionally biased region" description="Basic and acidic residues" evidence="1">
    <location>
        <begin position="73"/>
        <end position="85"/>
    </location>
</feature>